<dbReference type="InterPro" id="IPR001789">
    <property type="entry name" value="Sig_transdc_resp-reg_receiver"/>
</dbReference>
<gene>
    <name evidence="3" type="ORF">Q4Q35_04130</name>
</gene>
<comment type="caution">
    <text evidence="3">The sequence shown here is derived from an EMBL/GenBank/DDBJ whole genome shotgun (WGS) entry which is preliminary data.</text>
</comment>
<dbReference type="Proteomes" id="UP001176883">
    <property type="component" value="Unassembled WGS sequence"/>
</dbReference>
<dbReference type="Gene3D" id="3.40.50.2300">
    <property type="match status" value="1"/>
</dbReference>
<dbReference type="SUPFAM" id="SSF52172">
    <property type="entry name" value="CheY-like"/>
    <property type="match status" value="1"/>
</dbReference>
<dbReference type="RefSeq" id="WP_303276673.1">
    <property type="nucleotide sequence ID" value="NZ_JAUOEK010000056.1"/>
</dbReference>
<dbReference type="SMART" id="SM00448">
    <property type="entry name" value="REC"/>
    <property type="match status" value="1"/>
</dbReference>
<protein>
    <submittedName>
        <fullName evidence="3">Response regulator</fullName>
    </submittedName>
</protein>
<evidence type="ECO:0000256" key="1">
    <source>
        <dbReference type="PROSITE-ProRule" id="PRU00169"/>
    </source>
</evidence>
<feature type="domain" description="Response regulatory" evidence="2">
    <location>
        <begin position="6"/>
        <end position="138"/>
    </location>
</feature>
<dbReference type="InterPro" id="IPR011006">
    <property type="entry name" value="CheY-like_superfamily"/>
</dbReference>
<dbReference type="PROSITE" id="PS50110">
    <property type="entry name" value="RESPONSE_REGULATORY"/>
    <property type="match status" value="1"/>
</dbReference>
<keyword evidence="1" id="KW-0597">Phosphoprotein</keyword>
<organism evidence="3 4">
    <name type="scientific">Flavivirga aquimarina</name>
    <dbReference type="NCBI Taxonomy" id="2027862"/>
    <lineage>
        <taxon>Bacteria</taxon>
        <taxon>Pseudomonadati</taxon>
        <taxon>Bacteroidota</taxon>
        <taxon>Flavobacteriia</taxon>
        <taxon>Flavobacteriales</taxon>
        <taxon>Flavobacteriaceae</taxon>
        <taxon>Flavivirga</taxon>
    </lineage>
</organism>
<proteinExistence type="predicted"/>
<feature type="modified residue" description="4-aspartylphosphate" evidence="1">
    <location>
        <position position="66"/>
    </location>
</feature>
<dbReference type="Pfam" id="PF00072">
    <property type="entry name" value="Response_reg"/>
    <property type="match status" value="1"/>
</dbReference>
<accession>A0ABT8W778</accession>
<keyword evidence="4" id="KW-1185">Reference proteome</keyword>
<evidence type="ECO:0000313" key="4">
    <source>
        <dbReference type="Proteomes" id="UP001176883"/>
    </source>
</evidence>
<evidence type="ECO:0000313" key="3">
    <source>
        <dbReference type="EMBL" id="MDO5968987.1"/>
    </source>
</evidence>
<dbReference type="EMBL" id="JAUOEK010000056">
    <property type="protein sequence ID" value="MDO5968987.1"/>
    <property type="molecule type" value="Genomic_DNA"/>
</dbReference>
<sequence>MSKALNVLIIDDHPLIIDSYQRALKQVVLVNNRLKFNIDAANNCDIAMLKLERAKTNGGIDLVFLDMRLPQSKDGSILCGEDLGIKIKNTFKDIKIIVSTTYNNAFKISSVLKNLNPDGFLVKNDITLSVLIDAVNNVVFDPPFYSKTVMKILRKQSANDFIIDSIDRKILYELSNGTKMNELPQILPLSIAALERRKRILKDVFNVVGKGDRDLLLLAEENGFI</sequence>
<reference evidence="3" key="1">
    <citation type="submission" date="2023-07" db="EMBL/GenBank/DDBJ databases">
        <title>Two novel species in the genus Flavivirga.</title>
        <authorList>
            <person name="Kwon K."/>
        </authorList>
    </citation>
    <scope>NUCLEOTIDE SEQUENCE</scope>
    <source>
        <strain evidence="3">KCTC 52353</strain>
    </source>
</reference>
<name>A0ABT8W778_9FLAO</name>
<evidence type="ECO:0000259" key="2">
    <source>
        <dbReference type="PROSITE" id="PS50110"/>
    </source>
</evidence>